<reference evidence="1 2" key="1">
    <citation type="journal article" date="2019" name="Sci. Rep.">
        <title>A high-quality genome of Eragrostis curvula grass provides insights into Poaceae evolution and supports new strategies to enhance forage quality.</title>
        <authorList>
            <person name="Carballo J."/>
            <person name="Santos B.A.C.M."/>
            <person name="Zappacosta D."/>
            <person name="Garbus I."/>
            <person name="Selva J.P."/>
            <person name="Gallo C.A."/>
            <person name="Diaz A."/>
            <person name="Albertini E."/>
            <person name="Caccamo M."/>
            <person name="Echenique V."/>
        </authorList>
    </citation>
    <scope>NUCLEOTIDE SEQUENCE [LARGE SCALE GENOMIC DNA]</scope>
    <source>
        <strain evidence="2">cv. Victoria</strain>
        <tissue evidence="1">Leaf</tissue>
    </source>
</reference>
<dbReference type="Gene3D" id="3.90.870.10">
    <property type="entry name" value="DHBP synthase"/>
    <property type="match status" value="1"/>
</dbReference>
<feature type="non-terminal residue" evidence="1">
    <location>
        <position position="1"/>
    </location>
</feature>
<keyword evidence="2" id="KW-1185">Reference proteome</keyword>
<comment type="caution">
    <text evidence="1">The sequence shown here is derived from an EMBL/GenBank/DDBJ whole genome shotgun (WGS) entry which is preliminary data.</text>
</comment>
<name>A0A5J9T0Z3_9POAL</name>
<evidence type="ECO:0000313" key="2">
    <source>
        <dbReference type="Proteomes" id="UP000324897"/>
    </source>
</evidence>
<dbReference type="SUPFAM" id="SSF55821">
    <property type="entry name" value="YrdC/RibB"/>
    <property type="match status" value="1"/>
</dbReference>
<evidence type="ECO:0000313" key="1">
    <source>
        <dbReference type="EMBL" id="TVU04942.1"/>
    </source>
</evidence>
<dbReference type="EMBL" id="RWGY01000051">
    <property type="protein sequence ID" value="TVU04942.1"/>
    <property type="molecule type" value="Genomic_DNA"/>
</dbReference>
<dbReference type="OrthoDB" id="3648309at2759"/>
<dbReference type="PANTHER" id="PTHR42828">
    <property type="entry name" value="DHBP SYNTHASE RIBB-LIKE ALPHA/BETA DOMAIN-CONTAINING PROTEIN"/>
    <property type="match status" value="1"/>
</dbReference>
<dbReference type="PANTHER" id="PTHR42828:SF3">
    <property type="entry name" value="THREONYLCARBAMOYL-AMP SYNTHASE"/>
    <property type="match status" value="1"/>
</dbReference>
<dbReference type="AlphaFoldDB" id="A0A5J9T0Z3"/>
<sequence length="571" mass="61976">MEEPSMAAQQMKDSCAKIDSALDALERKILGLLQIRTGTRDLADKMEAIASVLSAGMLTEKAPAIPAGTSPSASTVAAAAAPSAPPTAVTEASTDVPALYSSGAPTAISAAWAPLFIAPPPAVAAALVQESVVTAAALPPEVTAAPIQAAPSPVQAYAPVARRIVPVAQPRLLRPGRHEYRRLPRRRAWQRTRPCPRPQPRVSMGPSWKPYAANKLCVPSAVNHTRVMRTFPPWGRVGSCCHPHRTALHRRWRRPGAVLGLPWSLHRSRICHHRRGLAPHGMESAIPNRLCVWSQAAIFVSLSMFDDGWSHSLLDIVFRGHVKSKFLLYCNSTTAVLFTEGVLHLGNFGDSNFGAKPEASGSKLLTRVQISEVGNVWTACWEFMSSSCLSLAASSSFIKDPDDAATDIVYIFSKAGGYSVFLGKLIINECNYILMDIMKQHCIQVAEFLSDHHGDTVLAFLQVIYNSFPMDKISTDSSRTSCLAGRGEVVKYLSEDEWILDPVIIADIYEPLGLDFIVDGGVRIADPSTVVDMTGTYPTIIRQGKGPKLDWMVTEEDTEQEGESMLAFKAV</sequence>
<dbReference type="Gramene" id="TVU04942">
    <property type="protein sequence ID" value="TVU04942"/>
    <property type="gene ID" value="EJB05_48086"/>
</dbReference>
<dbReference type="Proteomes" id="UP000324897">
    <property type="component" value="Unassembled WGS sequence"/>
</dbReference>
<protein>
    <submittedName>
        <fullName evidence="1">Uncharacterized protein</fullName>
    </submittedName>
</protein>
<proteinExistence type="predicted"/>
<dbReference type="InterPro" id="IPR052532">
    <property type="entry name" value="SUA5_domain"/>
</dbReference>
<dbReference type="InterPro" id="IPR017945">
    <property type="entry name" value="DHBP_synth_RibB-like_a/b_dom"/>
</dbReference>
<gene>
    <name evidence="1" type="ORF">EJB05_48086</name>
</gene>
<accession>A0A5J9T0Z3</accession>
<organism evidence="1 2">
    <name type="scientific">Eragrostis curvula</name>
    <name type="common">weeping love grass</name>
    <dbReference type="NCBI Taxonomy" id="38414"/>
    <lineage>
        <taxon>Eukaryota</taxon>
        <taxon>Viridiplantae</taxon>
        <taxon>Streptophyta</taxon>
        <taxon>Embryophyta</taxon>
        <taxon>Tracheophyta</taxon>
        <taxon>Spermatophyta</taxon>
        <taxon>Magnoliopsida</taxon>
        <taxon>Liliopsida</taxon>
        <taxon>Poales</taxon>
        <taxon>Poaceae</taxon>
        <taxon>PACMAD clade</taxon>
        <taxon>Chloridoideae</taxon>
        <taxon>Eragrostideae</taxon>
        <taxon>Eragrostidinae</taxon>
        <taxon>Eragrostis</taxon>
    </lineage>
</organism>